<reference evidence="1 2" key="1">
    <citation type="submission" date="2024-01" db="EMBL/GenBank/DDBJ databases">
        <authorList>
            <person name="Alioto T."/>
            <person name="Alioto T."/>
            <person name="Gomez Garrido J."/>
        </authorList>
    </citation>
    <scope>NUCLEOTIDE SEQUENCE [LARGE SCALE GENOMIC DNA]</scope>
</reference>
<accession>A0AAV1P484</accession>
<keyword evidence="2" id="KW-1185">Reference proteome</keyword>
<evidence type="ECO:0000313" key="1">
    <source>
        <dbReference type="EMBL" id="CAK6966652.1"/>
    </source>
</evidence>
<proteinExistence type="predicted"/>
<name>A0AAV1P484_SCOSC</name>
<dbReference type="Proteomes" id="UP001314229">
    <property type="component" value="Unassembled WGS sequence"/>
</dbReference>
<organism evidence="1 2">
    <name type="scientific">Scomber scombrus</name>
    <name type="common">Atlantic mackerel</name>
    <name type="synonym">Scomber vernalis</name>
    <dbReference type="NCBI Taxonomy" id="13677"/>
    <lineage>
        <taxon>Eukaryota</taxon>
        <taxon>Metazoa</taxon>
        <taxon>Chordata</taxon>
        <taxon>Craniata</taxon>
        <taxon>Vertebrata</taxon>
        <taxon>Euteleostomi</taxon>
        <taxon>Actinopterygii</taxon>
        <taxon>Neopterygii</taxon>
        <taxon>Teleostei</taxon>
        <taxon>Neoteleostei</taxon>
        <taxon>Acanthomorphata</taxon>
        <taxon>Pelagiaria</taxon>
        <taxon>Scombriformes</taxon>
        <taxon>Scombridae</taxon>
        <taxon>Scomber</taxon>
    </lineage>
</organism>
<gene>
    <name evidence="1" type="ORF">FSCOSCO3_A026610</name>
</gene>
<dbReference type="AlphaFoldDB" id="A0AAV1P484"/>
<dbReference type="EMBL" id="CAWUFR010000095">
    <property type="protein sequence ID" value="CAK6966652.1"/>
    <property type="molecule type" value="Genomic_DNA"/>
</dbReference>
<protein>
    <submittedName>
        <fullName evidence="1">Uncharacterized protein</fullName>
    </submittedName>
</protein>
<evidence type="ECO:0000313" key="2">
    <source>
        <dbReference type="Proteomes" id="UP001314229"/>
    </source>
</evidence>
<sequence>MICSRSSQQQADTVIPDVSSCGLPSKTVKITTTTSGLDEDLIDVQYNSHTETWQQPRTPRSCAQCQCFLEI</sequence>
<comment type="caution">
    <text evidence="1">The sequence shown here is derived from an EMBL/GenBank/DDBJ whole genome shotgun (WGS) entry which is preliminary data.</text>
</comment>